<keyword evidence="1" id="KW-0472">Membrane</keyword>
<proteinExistence type="predicted"/>
<feature type="transmembrane region" description="Helical" evidence="1">
    <location>
        <begin position="20"/>
        <end position="40"/>
    </location>
</feature>
<feature type="transmembrane region" description="Helical" evidence="1">
    <location>
        <begin position="69"/>
        <end position="90"/>
    </location>
</feature>
<accession>A0A9D1KLT5</accession>
<feature type="transmembrane region" description="Helical" evidence="1">
    <location>
        <begin position="102"/>
        <end position="121"/>
    </location>
</feature>
<dbReference type="Proteomes" id="UP000886842">
    <property type="component" value="Unassembled WGS sequence"/>
</dbReference>
<dbReference type="EMBL" id="DVLP01000248">
    <property type="protein sequence ID" value="HIT75589.1"/>
    <property type="molecule type" value="Genomic_DNA"/>
</dbReference>
<keyword evidence="1" id="KW-0812">Transmembrane</keyword>
<evidence type="ECO:0000256" key="1">
    <source>
        <dbReference type="SAM" id="Phobius"/>
    </source>
</evidence>
<reference evidence="2" key="2">
    <citation type="journal article" date="2021" name="PeerJ">
        <title>Extensive microbial diversity within the chicken gut microbiome revealed by metagenomics and culture.</title>
        <authorList>
            <person name="Gilroy R."/>
            <person name="Ravi A."/>
            <person name="Getino M."/>
            <person name="Pursley I."/>
            <person name="Horton D.L."/>
            <person name="Alikhan N.F."/>
            <person name="Baker D."/>
            <person name="Gharbi K."/>
            <person name="Hall N."/>
            <person name="Watson M."/>
            <person name="Adriaenssens E.M."/>
            <person name="Foster-Nyarko E."/>
            <person name="Jarju S."/>
            <person name="Secka A."/>
            <person name="Antonio M."/>
            <person name="Oren A."/>
            <person name="Chaudhuri R.R."/>
            <person name="La Ragione R."/>
            <person name="Hildebrand F."/>
            <person name="Pallen M.J."/>
        </authorList>
    </citation>
    <scope>NUCLEOTIDE SEQUENCE</scope>
    <source>
        <strain evidence="2">ChiGjej1B1-24693</strain>
    </source>
</reference>
<evidence type="ECO:0000313" key="2">
    <source>
        <dbReference type="EMBL" id="HIT75589.1"/>
    </source>
</evidence>
<organism evidence="2 3">
    <name type="scientific">Candidatus Avipropionibacterium avicola</name>
    <dbReference type="NCBI Taxonomy" id="2840701"/>
    <lineage>
        <taxon>Bacteria</taxon>
        <taxon>Bacillati</taxon>
        <taxon>Actinomycetota</taxon>
        <taxon>Actinomycetes</taxon>
        <taxon>Propionibacteriales</taxon>
        <taxon>Propionibacteriaceae</taxon>
        <taxon>Propionibacteriaceae incertae sedis</taxon>
        <taxon>Candidatus Avipropionibacterium</taxon>
    </lineage>
</organism>
<protein>
    <submittedName>
        <fullName evidence="2">Uncharacterized protein</fullName>
    </submittedName>
</protein>
<reference evidence="2" key="1">
    <citation type="submission" date="2020-10" db="EMBL/GenBank/DDBJ databases">
        <authorList>
            <person name="Gilroy R."/>
        </authorList>
    </citation>
    <scope>NUCLEOTIDE SEQUENCE</scope>
    <source>
        <strain evidence="2">ChiGjej1B1-24693</strain>
    </source>
</reference>
<comment type="caution">
    <text evidence="2">The sequence shown here is derived from an EMBL/GenBank/DDBJ whole genome shotgun (WGS) entry which is preliminary data.</text>
</comment>
<evidence type="ECO:0000313" key="3">
    <source>
        <dbReference type="Proteomes" id="UP000886842"/>
    </source>
</evidence>
<name>A0A9D1KLT5_9ACTN</name>
<keyword evidence="1" id="KW-1133">Transmembrane helix</keyword>
<sequence length="162" mass="17507">MSTHTEHTVAGVERPGTIKFAVAMMITGAVLRLVDMIITASSKSQLAELTRQQVESQGLEASTEVLNAAVNQAVTITMMSGIVAIVLWLWMARMNHTGRKWARTLGTVFFVIAVFSFLFTLTTPAIGISRVVATLSLLVGLAAIIGMYRQDSSDFYAESSGH</sequence>
<feature type="transmembrane region" description="Helical" evidence="1">
    <location>
        <begin position="127"/>
        <end position="148"/>
    </location>
</feature>
<dbReference type="AlphaFoldDB" id="A0A9D1KLT5"/>
<gene>
    <name evidence="2" type="ORF">IAA98_08395</name>
</gene>